<dbReference type="PANTHER" id="PTHR48016:SF56">
    <property type="entry name" value="MAPKK KINASE"/>
    <property type="match status" value="1"/>
</dbReference>
<dbReference type="HOGENOM" id="CLU_318706_0_0_1"/>
<evidence type="ECO:0000256" key="3">
    <source>
        <dbReference type="ARBA" id="ARBA00022777"/>
    </source>
</evidence>
<dbReference type="EMBL" id="CM000632">
    <property type="protein sequence ID" value="EEC43062.1"/>
    <property type="molecule type" value="Genomic_DNA"/>
</dbReference>
<dbReference type="GO" id="GO:0004674">
    <property type="term" value="F:protein serine/threonine kinase activity"/>
    <property type="evidence" value="ECO:0007669"/>
    <property type="project" value="UniProtKB-KW"/>
</dbReference>
<sequence>GKWTLGTKIGSGAFGVVHVGMNTQTGTFMAVKSIRMERAVMKDVRREIDLLKSIQHRNVVRYYGAEIDAKYLHIFQEWVSGGSVTGMLCKFGAFAPEVLRSYLCQILEGLSYLHSNDIMHRDIKGSNILVSNEGVVKLADFGASKKLAKLQGEAMMSLTMRGTPYFMAPEMFEERYNLNADIWSVGCVAVQMATGTPPFKDLGLSNPVALFRYIKKLDGALPCLKKLPVTDDTRLTYQLFERFLVRCFCPDPQKRPKAEECLLDPFFV</sequence>
<dbReference type="Proteomes" id="UP000000759">
    <property type="component" value="Chromosome 30"/>
</dbReference>
<dbReference type="CDD" id="cd06606">
    <property type="entry name" value="STKc_MAPKKK"/>
    <property type="match status" value="1"/>
</dbReference>
<dbReference type="AlphaFoldDB" id="B7GE83"/>
<dbReference type="OrthoDB" id="266718at2759"/>
<dbReference type="InParanoid" id="B7GE83"/>
<dbReference type="PaxDb" id="2850-Phatr2845"/>
<evidence type="ECO:0000259" key="7">
    <source>
        <dbReference type="PROSITE" id="PS50011"/>
    </source>
</evidence>
<dbReference type="InterPro" id="IPR000719">
    <property type="entry name" value="Prot_kinase_dom"/>
</dbReference>
<dbReference type="InterPro" id="IPR008271">
    <property type="entry name" value="Ser/Thr_kinase_AS"/>
</dbReference>
<keyword evidence="9" id="KW-1185">Reference proteome</keyword>
<proteinExistence type="inferred from homology"/>
<evidence type="ECO:0000313" key="8">
    <source>
        <dbReference type="EMBL" id="EEC43062.1"/>
    </source>
</evidence>
<evidence type="ECO:0000256" key="4">
    <source>
        <dbReference type="ARBA" id="ARBA00022840"/>
    </source>
</evidence>
<dbReference type="eggNOG" id="KOG0198">
    <property type="taxonomic scope" value="Eukaryota"/>
</dbReference>
<evidence type="ECO:0000256" key="1">
    <source>
        <dbReference type="ARBA" id="ARBA00022679"/>
    </source>
</evidence>
<dbReference type="PROSITE" id="PS50011">
    <property type="entry name" value="PROTEIN_KINASE_DOM"/>
    <property type="match status" value="1"/>
</dbReference>
<dbReference type="SMART" id="SM00220">
    <property type="entry name" value="S_TKc"/>
    <property type="match status" value="1"/>
</dbReference>
<feature type="domain" description="Protein kinase" evidence="7">
    <location>
        <begin position="3"/>
        <end position="267"/>
    </location>
</feature>
<keyword evidence="6" id="KW-0723">Serine/threonine-protein kinase</keyword>
<comment type="similarity">
    <text evidence="6">Belongs to the protein kinase superfamily.</text>
</comment>
<dbReference type="InterPro" id="IPR050538">
    <property type="entry name" value="MAP_kinase_kinase_kinase"/>
</dbReference>
<dbReference type="PIRSF" id="PIRSF000654">
    <property type="entry name" value="Integrin-linked_kinase"/>
    <property type="match status" value="1"/>
</dbReference>
<dbReference type="GO" id="GO:0005524">
    <property type="term" value="F:ATP binding"/>
    <property type="evidence" value="ECO:0007669"/>
    <property type="project" value="UniProtKB-UniRule"/>
</dbReference>
<protein>
    <recommendedName>
        <fullName evidence="7">Protein kinase domain-containing protein</fullName>
    </recommendedName>
</protein>
<feature type="non-terminal residue" evidence="8">
    <location>
        <position position="268"/>
    </location>
</feature>
<gene>
    <name evidence="8" type="ORF">PHATRDRAFT_2845</name>
</gene>
<evidence type="ECO:0000256" key="2">
    <source>
        <dbReference type="ARBA" id="ARBA00022741"/>
    </source>
</evidence>
<dbReference type="KEGG" id="pti:PHATRDRAFT_2845"/>
<organism evidence="8 9">
    <name type="scientific">Phaeodactylum tricornutum (strain CCAP 1055/1)</name>
    <dbReference type="NCBI Taxonomy" id="556484"/>
    <lineage>
        <taxon>Eukaryota</taxon>
        <taxon>Sar</taxon>
        <taxon>Stramenopiles</taxon>
        <taxon>Ochrophyta</taxon>
        <taxon>Bacillariophyta</taxon>
        <taxon>Bacillariophyceae</taxon>
        <taxon>Bacillariophycidae</taxon>
        <taxon>Naviculales</taxon>
        <taxon>Phaeodactylaceae</taxon>
        <taxon>Phaeodactylum</taxon>
    </lineage>
</organism>
<dbReference type="InterPro" id="IPR011009">
    <property type="entry name" value="Kinase-like_dom_sf"/>
</dbReference>
<reference evidence="8 9" key="1">
    <citation type="journal article" date="2008" name="Nature">
        <title>The Phaeodactylum genome reveals the evolutionary history of diatom genomes.</title>
        <authorList>
            <person name="Bowler C."/>
            <person name="Allen A.E."/>
            <person name="Badger J.H."/>
            <person name="Grimwood J."/>
            <person name="Jabbari K."/>
            <person name="Kuo A."/>
            <person name="Maheswari U."/>
            <person name="Martens C."/>
            <person name="Maumus F."/>
            <person name="Otillar R.P."/>
            <person name="Rayko E."/>
            <person name="Salamov A."/>
            <person name="Vandepoele K."/>
            <person name="Beszteri B."/>
            <person name="Gruber A."/>
            <person name="Heijde M."/>
            <person name="Katinka M."/>
            <person name="Mock T."/>
            <person name="Valentin K."/>
            <person name="Verret F."/>
            <person name="Berges J.A."/>
            <person name="Brownlee C."/>
            <person name="Cadoret J.P."/>
            <person name="Chiovitti A."/>
            <person name="Choi C.J."/>
            <person name="Coesel S."/>
            <person name="De Martino A."/>
            <person name="Detter J.C."/>
            <person name="Durkin C."/>
            <person name="Falciatore A."/>
            <person name="Fournet J."/>
            <person name="Haruta M."/>
            <person name="Huysman M.J."/>
            <person name="Jenkins B.D."/>
            <person name="Jiroutova K."/>
            <person name="Jorgensen R.E."/>
            <person name="Joubert Y."/>
            <person name="Kaplan A."/>
            <person name="Kroger N."/>
            <person name="Kroth P.G."/>
            <person name="La Roche J."/>
            <person name="Lindquist E."/>
            <person name="Lommer M."/>
            <person name="Martin-Jezequel V."/>
            <person name="Lopez P.J."/>
            <person name="Lucas S."/>
            <person name="Mangogna M."/>
            <person name="McGinnis K."/>
            <person name="Medlin L.K."/>
            <person name="Montsant A."/>
            <person name="Oudot-Le Secq M.P."/>
            <person name="Napoli C."/>
            <person name="Obornik M."/>
            <person name="Parker M.S."/>
            <person name="Petit J.L."/>
            <person name="Porcel B.M."/>
            <person name="Poulsen N."/>
            <person name="Robison M."/>
            <person name="Rychlewski L."/>
            <person name="Rynearson T.A."/>
            <person name="Schmutz J."/>
            <person name="Shapiro H."/>
            <person name="Siaut M."/>
            <person name="Stanley M."/>
            <person name="Sussman M.R."/>
            <person name="Taylor A.R."/>
            <person name="Vardi A."/>
            <person name="von Dassow P."/>
            <person name="Vyverman W."/>
            <person name="Willis A."/>
            <person name="Wyrwicz L.S."/>
            <person name="Rokhsar D.S."/>
            <person name="Weissenbach J."/>
            <person name="Armbrust E.V."/>
            <person name="Green B.R."/>
            <person name="Van de Peer Y."/>
            <person name="Grigoriev I.V."/>
        </authorList>
    </citation>
    <scope>NUCLEOTIDE SEQUENCE [LARGE SCALE GENOMIC DNA]</scope>
    <source>
        <strain evidence="8 9">CCAP 1055/1</strain>
    </source>
</reference>
<dbReference type="GeneID" id="7199319"/>
<evidence type="ECO:0000313" key="9">
    <source>
        <dbReference type="Proteomes" id="UP000000759"/>
    </source>
</evidence>
<keyword evidence="3" id="KW-0418">Kinase</keyword>
<dbReference type="InterPro" id="IPR017441">
    <property type="entry name" value="Protein_kinase_ATP_BS"/>
</dbReference>
<dbReference type="PROSITE" id="PS00108">
    <property type="entry name" value="PROTEIN_KINASE_ST"/>
    <property type="match status" value="1"/>
</dbReference>
<dbReference type="RefSeq" id="XP_002185393.1">
    <property type="nucleotide sequence ID" value="XM_002185357.1"/>
</dbReference>
<dbReference type="Gene3D" id="1.10.510.10">
    <property type="entry name" value="Transferase(Phosphotransferase) domain 1"/>
    <property type="match status" value="1"/>
</dbReference>
<dbReference type="PROSITE" id="PS00107">
    <property type="entry name" value="PROTEIN_KINASE_ATP"/>
    <property type="match status" value="1"/>
</dbReference>
<keyword evidence="2 5" id="KW-0547">Nucleotide-binding</keyword>
<feature type="binding site" evidence="5">
    <location>
        <position position="42"/>
    </location>
    <ligand>
        <name>ATP</name>
        <dbReference type="ChEBI" id="CHEBI:30616"/>
    </ligand>
</feature>
<evidence type="ECO:0000256" key="6">
    <source>
        <dbReference type="RuleBase" id="RU000304"/>
    </source>
</evidence>
<dbReference type="STRING" id="556484.B7GE83"/>
<evidence type="ECO:0000256" key="5">
    <source>
        <dbReference type="PROSITE-ProRule" id="PRU10141"/>
    </source>
</evidence>
<feature type="non-terminal residue" evidence="8">
    <location>
        <position position="1"/>
    </location>
</feature>
<dbReference type="SUPFAM" id="SSF56112">
    <property type="entry name" value="Protein kinase-like (PK-like)"/>
    <property type="match status" value="1"/>
</dbReference>
<dbReference type="Pfam" id="PF00069">
    <property type="entry name" value="Pkinase"/>
    <property type="match status" value="1"/>
</dbReference>
<dbReference type="PANTHER" id="PTHR48016">
    <property type="entry name" value="MAP KINASE KINASE KINASE SSK2-RELATED-RELATED"/>
    <property type="match status" value="1"/>
</dbReference>
<keyword evidence="1" id="KW-0808">Transferase</keyword>
<name>B7GE83_PHATC</name>
<reference evidence="9" key="2">
    <citation type="submission" date="2008-08" db="EMBL/GenBank/DDBJ databases">
        <authorList>
            <consortium name="Diatom Consortium"/>
            <person name="Grigoriev I."/>
            <person name="Grimwood J."/>
            <person name="Kuo A."/>
            <person name="Otillar R.P."/>
            <person name="Salamov A."/>
            <person name="Detter J.C."/>
            <person name="Lindquist E."/>
            <person name="Shapiro H."/>
            <person name="Lucas S."/>
            <person name="Glavina del Rio T."/>
            <person name="Pitluck S."/>
            <person name="Rokhsar D."/>
            <person name="Bowler C."/>
        </authorList>
    </citation>
    <scope>GENOME REANNOTATION</scope>
    <source>
        <strain evidence="9">CCAP 1055/1</strain>
    </source>
</reference>
<accession>B7GE83</accession>
<keyword evidence="4 5" id="KW-0067">ATP-binding</keyword>